<dbReference type="OrthoDB" id="7831627at2"/>
<proteinExistence type="predicted"/>
<dbReference type="EMBL" id="SNAA01000007">
    <property type="protein sequence ID" value="TDL79864.1"/>
    <property type="molecule type" value="Genomic_DNA"/>
</dbReference>
<feature type="transmembrane region" description="Helical" evidence="1">
    <location>
        <begin position="48"/>
        <end position="70"/>
    </location>
</feature>
<sequence>MSAALSPLALLAICWGATFGGAALWLAFPDRFDLVPLLLERQGIDPDSYAGLGLLWLAVAGLAWIAGDLAHRGFGRVPGPPTAAAPPGDSLAGATLCAAILCLAVTLCWIATAAMAVGPGQFARLALADPLAARAHLLSYKLFPGMRLFYAALPGPGCLAVMLLARGGLSPRARTRCRATVVLVTLALLILPVVMSQRLLLLQFVLSAWLAASLVRGRVVGRSGLLAGAMLFLGVWIAREAITNPSFDRGAFDIGIQKLVFYCANDLWNALAPLGREVAPTLGMVSFRGVAVFAFLDAPLADVLGPRLDALETMRGGGDFALPTAAFLDFGLAGGAALIAGWGWIFRAAFVRAGDGPGWTVLYAQLGAALLFSSHGVYATHQNLIATLLLVAAVLWVATPRGRAAYV</sequence>
<feature type="transmembrane region" description="Helical" evidence="1">
    <location>
        <begin position="7"/>
        <end position="28"/>
    </location>
</feature>
<keyword evidence="1" id="KW-0812">Transmembrane</keyword>
<feature type="transmembrane region" description="Helical" evidence="1">
    <location>
        <begin position="320"/>
        <end position="346"/>
    </location>
</feature>
<evidence type="ECO:0000256" key="1">
    <source>
        <dbReference type="SAM" id="Phobius"/>
    </source>
</evidence>
<feature type="transmembrane region" description="Helical" evidence="1">
    <location>
        <begin position="384"/>
        <end position="402"/>
    </location>
</feature>
<dbReference type="AlphaFoldDB" id="A0A4R6AAT4"/>
<evidence type="ECO:0000313" key="3">
    <source>
        <dbReference type="Proteomes" id="UP000295701"/>
    </source>
</evidence>
<feature type="transmembrane region" description="Helical" evidence="1">
    <location>
        <begin position="177"/>
        <end position="194"/>
    </location>
</feature>
<feature type="transmembrane region" description="Helical" evidence="1">
    <location>
        <begin position="91"/>
        <end position="117"/>
    </location>
</feature>
<reference evidence="2 3" key="1">
    <citation type="submission" date="2019-03" db="EMBL/GenBank/DDBJ databases">
        <title>Primorskyibacter sp. SS33 isolated from sediments.</title>
        <authorList>
            <person name="Xunke S."/>
        </authorList>
    </citation>
    <scope>NUCLEOTIDE SEQUENCE [LARGE SCALE GENOMIC DNA]</scope>
    <source>
        <strain evidence="2 3">SS33</strain>
    </source>
</reference>
<name>A0A4R6AAT4_9RHOB</name>
<dbReference type="RefSeq" id="WP_133396589.1">
    <property type="nucleotide sequence ID" value="NZ_SNAA01000007.1"/>
</dbReference>
<organism evidence="2 3">
    <name type="scientific">Palleronia sediminis</name>
    <dbReference type="NCBI Taxonomy" id="2547833"/>
    <lineage>
        <taxon>Bacteria</taxon>
        <taxon>Pseudomonadati</taxon>
        <taxon>Pseudomonadota</taxon>
        <taxon>Alphaproteobacteria</taxon>
        <taxon>Rhodobacterales</taxon>
        <taxon>Roseobacteraceae</taxon>
        <taxon>Palleronia</taxon>
    </lineage>
</organism>
<keyword evidence="1" id="KW-0472">Membrane</keyword>
<keyword evidence="1" id="KW-1133">Transmembrane helix</keyword>
<gene>
    <name evidence="2" type="ORF">E2L08_08230</name>
</gene>
<feature type="transmembrane region" description="Helical" evidence="1">
    <location>
        <begin position="224"/>
        <end position="242"/>
    </location>
</feature>
<evidence type="ECO:0000313" key="2">
    <source>
        <dbReference type="EMBL" id="TDL79864.1"/>
    </source>
</evidence>
<keyword evidence="3" id="KW-1185">Reference proteome</keyword>
<feature type="transmembrane region" description="Helical" evidence="1">
    <location>
        <begin position="148"/>
        <end position="165"/>
    </location>
</feature>
<comment type="caution">
    <text evidence="2">The sequence shown here is derived from an EMBL/GenBank/DDBJ whole genome shotgun (WGS) entry which is preliminary data.</text>
</comment>
<dbReference type="Proteomes" id="UP000295701">
    <property type="component" value="Unassembled WGS sequence"/>
</dbReference>
<protein>
    <submittedName>
        <fullName evidence="2">Oligosaccharide repeat unit polymerase</fullName>
    </submittedName>
</protein>
<accession>A0A4R6AAT4</accession>